<feature type="compositionally biased region" description="Gly residues" evidence="1">
    <location>
        <begin position="88"/>
        <end position="103"/>
    </location>
</feature>
<protein>
    <submittedName>
        <fullName evidence="2">Uncharacterized protein</fullName>
    </submittedName>
</protein>
<gene>
    <name evidence="2" type="ORF">BA896_001420</name>
</gene>
<reference evidence="2 3" key="1">
    <citation type="submission" date="2016-10" db="EMBL/GenBank/DDBJ databases">
        <title>Updated version of Genome Assembly of Janthinobacterium lividum ERGS5:01.</title>
        <authorList>
            <person name="Kumar R."/>
            <person name="Acharya V."/>
            <person name="Singh D."/>
        </authorList>
    </citation>
    <scope>NUCLEOTIDE SEQUENCE [LARGE SCALE GENOMIC DNA]</scope>
    <source>
        <strain evidence="2 3">ERGS5:01</strain>
    </source>
</reference>
<feature type="compositionally biased region" description="Low complexity" evidence="1">
    <location>
        <begin position="104"/>
        <end position="128"/>
    </location>
</feature>
<dbReference type="AlphaFoldDB" id="A0A1E8PPA6"/>
<accession>A0A1E8PPA6</accession>
<feature type="compositionally biased region" description="Polar residues" evidence="1">
    <location>
        <begin position="58"/>
        <end position="68"/>
    </location>
</feature>
<sequence length="128" mass="13054">MLNFTFPWTKRREARKAAEQKARQDAEFVSAIVAVSMRGHERAQRARADVSTAPRHASQASSIYSAPENNGAPPSSWVPASAPSHLVAGGGTFDGGGASGDWGGSSCSSSGSDSSSSSSDSGSSCSSD</sequence>
<evidence type="ECO:0000313" key="3">
    <source>
        <dbReference type="Proteomes" id="UP000092634"/>
    </source>
</evidence>
<comment type="caution">
    <text evidence="2">The sequence shown here is derived from an EMBL/GenBank/DDBJ whole genome shotgun (WGS) entry which is preliminary data.</text>
</comment>
<feature type="compositionally biased region" description="Low complexity" evidence="1">
    <location>
        <begin position="72"/>
        <end position="84"/>
    </location>
</feature>
<dbReference type="Proteomes" id="UP000092634">
    <property type="component" value="Unassembled WGS sequence"/>
</dbReference>
<evidence type="ECO:0000256" key="1">
    <source>
        <dbReference type="SAM" id="MobiDB-lite"/>
    </source>
</evidence>
<proteinExistence type="predicted"/>
<feature type="compositionally biased region" description="Basic and acidic residues" evidence="1">
    <location>
        <begin position="39"/>
        <end position="48"/>
    </location>
</feature>
<organism evidence="2 3">
    <name type="scientific">Janthinobacterium lividum</name>
    <dbReference type="NCBI Taxonomy" id="29581"/>
    <lineage>
        <taxon>Bacteria</taxon>
        <taxon>Pseudomonadati</taxon>
        <taxon>Pseudomonadota</taxon>
        <taxon>Betaproteobacteria</taxon>
        <taxon>Burkholderiales</taxon>
        <taxon>Oxalobacteraceae</taxon>
        <taxon>Janthinobacterium</taxon>
    </lineage>
</organism>
<feature type="region of interest" description="Disordered" evidence="1">
    <location>
        <begin position="39"/>
        <end position="128"/>
    </location>
</feature>
<evidence type="ECO:0000313" key="2">
    <source>
        <dbReference type="EMBL" id="OFJ47857.1"/>
    </source>
</evidence>
<dbReference type="EMBL" id="MAQB02000001">
    <property type="protein sequence ID" value="OFJ47857.1"/>
    <property type="molecule type" value="Genomic_DNA"/>
</dbReference>
<name>A0A1E8PPA6_9BURK</name>